<dbReference type="VEuPathDB" id="FungiDB:H257_06643"/>
<proteinExistence type="predicted"/>
<dbReference type="Gene3D" id="1.10.510.10">
    <property type="entry name" value="Transferase(Phosphotransferase) domain 1"/>
    <property type="match status" value="2"/>
</dbReference>
<dbReference type="InterPro" id="IPR011009">
    <property type="entry name" value="Kinase-like_dom_sf"/>
</dbReference>
<sequence length="723" mass="80346">MGCNNSKEEPRESQRPLTANEYYPAPPPGNFQLPRSNSGFAQSHRGFPGISGRRQLSAAPAPAVQASDMDIVYAPLLQLKKFWIDPDDCGSSRALKSSYMHTHVGYYQGHPTVIKSFLGFNKRPANVVEKERNDLIKEIRALSKLSHPNIVAFLGFTYTTVDNLKCVTEFMDGGNLRTLLNNPKRELSWRREKLTIALDVASALQYLHSLKPKIMHRNIKAEKVLLTASLSAKLSGFGSAREWSYTQTMTQKVGTIEWSAPELLLNEDYNEKIDIYSFGVLLVELDTRDLPYANAHPDTSNALVTNIITGVVRPTVSPSCPKSISKLVRACLQLDSLLRPSADAIVQVLREEQARVADAVVEKLQIKHQISSRAPRSTVSSSLFDTSHPDFKHLAPLRTNFWIHARDCVVSRQIPSSYMSTLLGHYRGDAVVVKTLNLTLPHEYVAQDRKYLVREIVMMAKLAHPNIVAFRGFTFTTKDDLKCVTEFMAGGTLRALLDKKKRELTWHSEKLRLAMDVALGLAYLHGQAPTLMHRNIKASKVLLTPGLGSFTSSREHVAGRDDGTCRCQTVWVWVCQGVDVAGNHDGGRGDHGVGRAGTVAQRRLQHPRRRVFIWCALDGAGHAVDSVRRHQRPRRVALGRVVDGANCHWEAAAHRVSVVSAADSKAHPLVSSCEPGPTTHHGRRRGHPRAREAHQDGTVTCNVTLLKVVMPRGFTVKLKPPLI</sequence>
<dbReference type="PANTHER" id="PTHR44329">
    <property type="entry name" value="SERINE/THREONINE-PROTEIN KINASE TNNI3K-RELATED"/>
    <property type="match status" value="1"/>
</dbReference>
<dbReference type="GeneID" id="20808639"/>
<protein>
    <submittedName>
        <fullName evidence="3">TKL protein kinase</fullName>
    </submittedName>
</protein>
<feature type="compositionally biased region" description="Basic and acidic residues" evidence="1">
    <location>
        <begin position="1"/>
        <end position="14"/>
    </location>
</feature>
<feature type="domain" description="Protein kinase" evidence="2">
    <location>
        <begin position="403"/>
        <end position="723"/>
    </location>
</feature>
<feature type="domain" description="Protein kinase" evidence="2">
    <location>
        <begin position="84"/>
        <end position="356"/>
    </location>
</feature>
<dbReference type="EMBL" id="KI913126">
    <property type="protein sequence ID" value="ETV80328.1"/>
    <property type="molecule type" value="Genomic_DNA"/>
</dbReference>
<keyword evidence="3" id="KW-0808">Transferase</keyword>
<feature type="region of interest" description="Disordered" evidence="1">
    <location>
        <begin position="1"/>
        <end position="54"/>
    </location>
</feature>
<reference evidence="3" key="1">
    <citation type="submission" date="2013-12" db="EMBL/GenBank/DDBJ databases">
        <title>The Genome Sequence of Aphanomyces astaci APO3.</title>
        <authorList>
            <consortium name="The Broad Institute Genomics Platform"/>
            <person name="Russ C."/>
            <person name="Tyler B."/>
            <person name="van West P."/>
            <person name="Dieguez-Uribeondo J."/>
            <person name="Young S.K."/>
            <person name="Zeng Q."/>
            <person name="Gargeya S."/>
            <person name="Fitzgerald M."/>
            <person name="Abouelleil A."/>
            <person name="Alvarado L."/>
            <person name="Chapman S.B."/>
            <person name="Gainer-Dewar J."/>
            <person name="Goldberg J."/>
            <person name="Griggs A."/>
            <person name="Gujja S."/>
            <person name="Hansen M."/>
            <person name="Howarth C."/>
            <person name="Imamovic A."/>
            <person name="Ireland A."/>
            <person name="Larimer J."/>
            <person name="McCowan C."/>
            <person name="Murphy C."/>
            <person name="Pearson M."/>
            <person name="Poon T.W."/>
            <person name="Priest M."/>
            <person name="Roberts A."/>
            <person name="Saif S."/>
            <person name="Shea T."/>
            <person name="Sykes S."/>
            <person name="Wortman J."/>
            <person name="Nusbaum C."/>
            <person name="Birren B."/>
        </authorList>
    </citation>
    <scope>NUCLEOTIDE SEQUENCE [LARGE SCALE GENOMIC DNA]</scope>
    <source>
        <strain evidence="3">APO3</strain>
    </source>
</reference>
<evidence type="ECO:0000313" key="3">
    <source>
        <dbReference type="EMBL" id="ETV80328.1"/>
    </source>
</evidence>
<dbReference type="GO" id="GO:0005524">
    <property type="term" value="F:ATP binding"/>
    <property type="evidence" value="ECO:0007669"/>
    <property type="project" value="InterPro"/>
</dbReference>
<dbReference type="OrthoDB" id="4062651at2759"/>
<evidence type="ECO:0000256" key="1">
    <source>
        <dbReference type="SAM" id="MobiDB-lite"/>
    </source>
</evidence>
<dbReference type="PROSITE" id="PS50011">
    <property type="entry name" value="PROTEIN_KINASE_DOM"/>
    <property type="match status" value="2"/>
</dbReference>
<dbReference type="InterPro" id="IPR001245">
    <property type="entry name" value="Ser-Thr/Tyr_kinase_cat_dom"/>
</dbReference>
<accession>W4GN47</accession>
<keyword evidence="3" id="KW-0418">Kinase</keyword>
<dbReference type="AlphaFoldDB" id="W4GN47"/>
<dbReference type="InterPro" id="IPR051681">
    <property type="entry name" value="Ser/Thr_Kinases-Pseudokinases"/>
</dbReference>
<dbReference type="Pfam" id="PF07714">
    <property type="entry name" value="PK_Tyr_Ser-Thr"/>
    <property type="match status" value="2"/>
</dbReference>
<dbReference type="SUPFAM" id="SSF56112">
    <property type="entry name" value="Protein kinase-like (PK-like)"/>
    <property type="match status" value="2"/>
</dbReference>
<dbReference type="STRING" id="112090.W4GN47"/>
<dbReference type="PANTHER" id="PTHR44329:SF214">
    <property type="entry name" value="PROTEIN KINASE DOMAIN-CONTAINING PROTEIN"/>
    <property type="match status" value="1"/>
</dbReference>
<gene>
    <name evidence="3" type="ORF">H257_06643</name>
</gene>
<evidence type="ECO:0000259" key="2">
    <source>
        <dbReference type="PROSITE" id="PS50011"/>
    </source>
</evidence>
<dbReference type="InterPro" id="IPR000719">
    <property type="entry name" value="Prot_kinase_dom"/>
</dbReference>
<dbReference type="GO" id="GO:0004674">
    <property type="term" value="F:protein serine/threonine kinase activity"/>
    <property type="evidence" value="ECO:0007669"/>
    <property type="project" value="TreeGrafter"/>
</dbReference>
<name>W4GN47_APHAT</name>
<feature type="region of interest" description="Disordered" evidence="1">
    <location>
        <begin position="671"/>
        <end position="693"/>
    </location>
</feature>
<organism evidence="3">
    <name type="scientific">Aphanomyces astaci</name>
    <name type="common">Crayfish plague agent</name>
    <dbReference type="NCBI Taxonomy" id="112090"/>
    <lineage>
        <taxon>Eukaryota</taxon>
        <taxon>Sar</taxon>
        <taxon>Stramenopiles</taxon>
        <taxon>Oomycota</taxon>
        <taxon>Saprolegniomycetes</taxon>
        <taxon>Saprolegniales</taxon>
        <taxon>Verrucalvaceae</taxon>
        <taxon>Aphanomyces</taxon>
    </lineage>
</organism>
<dbReference type="RefSeq" id="XP_009830252.1">
    <property type="nucleotide sequence ID" value="XM_009831950.1"/>
</dbReference>